<evidence type="ECO:0000313" key="2">
    <source>
        <dbReference type="Proteomes" id="UP000237000"/>
    </source>
</evidence>
<dbReference type="Proteomes" id="UP000237000">
    <property type="component" value="Unassembled WGS sequence"/>
</dbReference>
<keyword evidence="1" id="KW-0575">Peroxidase</keyword>
<dbReference type="GO" id="GO:0004601">
    <property type="term" value="F:peroxidase activity"/>
    <property type="evidence" value="ECO:0007669"/>
    <property type="project" value="UniProtKB-KW"/>
</dbReference>
<dbReference type="SUPFAM" id="SSF48113">
    <property type="entry name" value="Heme-dependent peroxidases"/>
    <property type="match status" value="1"/>
</dbReference>
<gene>
    <name evidence="1" type="ORF">TorRG33x02_347710</name>
</gene>
<sequence>MTVIQIANSLDFGSKFGEAMRKLGRVEVKTSLLNGEIRASCRAVNTN</sequence>
<dbReference type="Gene3D" id="1.10.420.10">
    <property type="entry name" value="Peroxidase, domain 2"/>
    <property type="match status" value="1"/>
</dbReference>
<keyword evidence="2" id="KW-1185">Reference proteome</keyword>
<name>A0A2P5AL37_TREOI</name>
<dbReference type="InParanoid" id="A0A2P5AL37"/>
<dbReference type="GO" id="GO:0006979">
    <property type="term" value="P:response to oxidative stress"/>
    <property type="evidence" value="ECO:0007669"/>
    <property type="project" value="InterPro"/>
</dbReference>
<protein>
    <submittedName>
        <fullName evidence="1">Heme peroxidase</fullName>
    </submittedName>
</protein>
<evidence type="ECO:0000313" key="1">
    <source>
        <dbReference type="EMBL" id="PON37276.1"/>
    </source>
</evidence>
<keyword evidence="1" id="KW-0560">Oxidoreductase</keyword>
<reference evidence="2" key="1">
    <citation type="submission" date="2016-06" db="EMBL/GenBank/DDBJ databases">
        <title>Parallel loss of symbiosis genes in relatives of nitrogen-fixing non-legume Parasponia.</title>
        <authorList>
            <person name="Van Velzen R."/>
            <person name="Holmer R."/>
            <person name="Bu F."/>
            <person name="Rutten L."/>
            <person name="Van Zeijl A."/>
            <person name="Liu W."/>
            <person name="Santuari L."/>
            <person name="Cao Q."/>
            <person name="Sharma T."/>
            <person name="Shen D."/>
            <person name="Roswanjaya Y."/>
            <person name="Wardhani T."/>
            <person name="Kalhor M.S."/>
            <person name="Jansen J."/>
            <person name="Van den Hoogen J."/>
            <person name="Gungor B."/>
            <person name="Hartog M."/>
            <person name="Hontelez J."/>
            <person name="Verver J."/>
            <person name="Yang W.-C."/>
            <person name="Schijlen E."/>
            <person name="Repin R."/>
            <person name="Schilthuizen M."/>
            <person name="Schranz E."/>
            <person name="Heidstra R."/>
            <person name="Miyata K."/>
            <person name="Fedorova E."/>
            <person name="Kohlen W."/>
            <person name="Bisseling T."/>
            <person name="Smit S."/>
            <person name="Geurts R."/>
        </authorList>
    </citation>
    <scope>NUCLEOTIDE SEQUENCE [LARGE SCALE GENOMIC DNA]</scope>
    <source>
        <strain evidence="2">cv. RG33-2</strain>
    </source>
</reference>
<dbReference type="AlphaFoldDB" id="A0A2P5AL37"/>
<organism evidence="1 2">
    <name type="scientific">Trema orientale</name>
    <name type="common">Charcoal tree</name>
    <name type="synonym">Celtis orientalis</name>
    <dbReference type="NCBI Taxonomy" id="63057"/>
    <lineage>
        <taxon>Eukaryota</taxon>
        <taxon>Viridiplantae</taxon>
        <taxon>Streptophyta</taxon>
        <taxon>Embryophyta</taxon>
        <taxon>Tracheophyta</taxon>
        <taxon>Spermatophyta</taxon>
        <taxon>Magnoliopsida</taxon>
        <taxon>eudicotyledons</taxon>
        <taxon>Gunneridae</taxon>
        <taxon>Pentapetalae</taxon>
        <taxon>rosids</taxon>
        <taxon>fabids</taxon>
        <taxon>Rosales</taxon>
        <taxon>Cannabaceae</taxon>
        <taxon>Trema</taxon>
    </lineage>
</organism>
<dbReference type="InterPro" id="IPR010255">
    <property type="entry name" value="Haem_peroxidase_sf"/>
</dbReference>
<proteinExistence type="predicted"/>
<dbReference type="GO" id="GO:0020037">
    <property type="term" value="F:heme binding"/>
    <property type="evidence" value="ECO:0007669"/>
    <property type="project" value="InterPro"/>
</dbReference>
<comment type="caution">
    <text evidence="1">The sequence shown here is derived from an EMBL/GenBank/DDBJ whole genome shotgun (WGS) entry which is preliminary data.</text>
</comment>
<dbReference type="Gene3D" id="1.10.520.10">
    <property type="match status" value="1"/>
</dbReference>
<dbReference type="EMBL" id="JXTC01000796">
    <property type="protein sequence ID" value="PON37276.1"/>
    <property type="molecule type" value="Genomic_DNA"/>
</dbReference>
<accession>A0A2P5AL37</accession>